<evidence type="ECO:0000256" key="16">
    <source>
        <dbReference type="PROSITE-ProRule" id="PRU10040"/>
    </source>
</evidence>
<evidence type="ECO:0000256" key="3">
    <source>
        <dbReference type="ARBA" id="ARBA00006027"/>
    </source>
</evidence>
<evidence type="ECO:0000256" key="11">
    <source>
        <dbReference type="ARBA" id="ARBA00022801"/>
    </source>
</evidence>
<dbReference type="NCBIfam" id="TIGR01614">
    <property type="entry name" value="PME_inhib"/>
    <property type="match status" value="1"/>
</dbReference>
<evidence type="ECO:0000256" key="13">
    <source>
        <dbReference type="ARBA" id="ARBA00023306"/>
    </source>
</evidence>
<comment type="similarity">
    <text evidence="4">Belongs to the cyclin family. Cyclin U/P subfamily.</text>
</comment>
<evidence type="ECO:0000259" key="18">
    <source>
        <dbReference type="SMART" id="SM00856"/>
    </source>
</evidence>
<dbReference type="Pfam" id="PF08613">
    <property type="entry name" value="Cyclin"/>
    <property type="match status" value="1"/>
</dbReference>
<dbReference type="EC" id="3.1.1.11" evidence="6"/>
<dbReference type="AlphaFoldDB" id="A0A3Q7EN60"/>
<dbReference type="InterPro" id="IPR036915">
    <property type="entry name" value="Cyclin-like_sf"/>
</dbReference>
<dbReference type="Gramene" id="Solyc01g098940.3.1">
    <property type="protein sequence ID" value="Solyc01g098940.3.1"/>
    <property type="gene ID" value="Solyc01g098940.3"/>
</dbReference>
<dbReference type="GO" id="GO:0051301">
    <property type="term" value="P:cell division"/>
    <property type="evidence" value="ECO:0007669"/>
    <property type="project" value="UniProtKB-KW"/>
</dbReference>
<dbReference type="CDD" id="cd15798">
    <property type="entry name" value="PMEI-like_3"/>
    <property type="match status" value="1"/>
</dbReference>
<evidence type="ECO:0000256" key="12">
    <source>
        <dbReference type="ARBA" id="ARBA00023085"/>
    </source>
</evidence>
<dbReference type="Gene3D" id="1.20.140.40">
    <property type="entry name" value="Invertase/pectin methylesterase inhibitor family protein"/>
    <property type="match status" value="1"/>
</dbReference>
<evidence type="ECO:0000256" key="1">
    <source>
        <dbReference type="ARBA" id="ARBA00004191"/>
    </source>
</evidence>
<dbReference type="Proteomes" id="UP000004994">
    <property type="component" value="Chromosome 1"/>
</dbReference>
<dbReference type="SUPFAM" id="SSF47954">
    <property type="entry name" value="Cyclin-like"/>
    <property type="match status" value="1"/>
</dbReference>
<organism evidence="19">
    <name type="scientific">Solanum lycopersicum</name>
    <name type="common">Tomato</name>
    <name type="synonym">Lycopersicon esculentum</name>
    <dbReference type="NCBI Taxonomy" id="4081"/>
    <lineage>
        <taxon>Eukaryota</taxon>
        <taxon>Viridiplantae</taxon>
        <taxon>Streptophyta</taxon>
        <taxon>Embryophyta</taxon>
        <taxon>Tracheophyta</taxon>
        <taxon>Spermatophyta</taxon>
        <taxon>Magnoliopsida</taxon>
        <taxon>eudicotyledons</taxon>
        <taxon>Gunneridae</taxon>
        <taxon>Pentapetalae</taxon>
        <taxon>asterids</taxon>
        <taxon>lamiids</taxon>
        <taxon>Solanales</taxon>
        <taxon>Solanaceae</taxon>
        <taxon>Solanoideae</taxon>
        <taxon>Solaneae</taxon>
        <taxon>Solanum</taxon>
        <taxon>Solanum subgen. Lycopersicon</taxon>
    </lineage>
</organism>
<dbReference type="PANTHER" id="PTHR31707">
    <property type="entry name" value="PECTINESTERASE"/>
    <property type="match status" value="1"/>
</dbReference>
<evidence type="ECO:0000256" key="9">
    <source>
        <dbReference type="ARBA" id="ARBA00022618"/>
    </source>
</evidence>
<evidence type="ECO:0000256" key="6">
    <source>
        <dbReference type="ARBA" id="ARBA00013229"/>
    </source>
</evidence>
<accession>A0A3Q7EN60</accession>
<dbReference type="Gene3D" id="1.10.472.10">
    <property type="entry name" value="Cyclin-like"/>
    <property type="match status" value="1"/>
</dbReference>
<evidence type="ECO:0000256" key="14">
    <source>
        <dbReference type="ARBA" id="ARBA00023316"/>
    </source>
</evidence>
<sequence>MRKHFLTISLILFSLALPIFSELNQSACKSSLYPKLCRSLLSAFQHSPSNPNDDYSKFSVKQCQKKANKLSSLIAHFLSTQKQRSLFVNPKEISALTDCQQLTQLTVDYLNSISAELKKADVSTTSEDLVGKIHTLLSAVVTNQQTCYEGLKEAGSSMVDELLAPLSNAGEIYSVSLGLVTHALERVRKSRKSGRLLAEQGGVMEEEWARRSRFMASKVKQALERSHQRDGRILDELVENGVHIKETVTVSPYGGCNFTSIGEAIAFAPNNSMIDDGYFLIYAKEGYYEEYVVVAKNKKNIMLIGEGVDRTVIAGNRSVIDGWTTYNSATFAVSGERFVAVNITFKNVAGPWKHQAVALRNNADLSTFYRCCFEGYQDTLYVHSLRQFYRDCDIYGTVDFIFGNAAAIFQNCNLFARKPMPDQKNIFTAQGRSDPNQNTGISIQNCTIQAAPDLAQDPNLTLSFLGRPWHNYSRTVIMQSYLGDVITPVGWLEWNGTYGLDTLYYGEFENYGPGANTTMRVQWPGYSLMNASQAMNFTVYNFTMGDTWLPYTNVPFSQGLYTDHFYSMISENYQETMQKVETYQLDGNQESLKGNKFLKIMGAEGFGTKSGISKTYTNMGLNEYDRGDKGNPKILWIVASVIERSVQKNEKGLKGSNKRGVVTVFHGTRAPVLTVQQYIERIFKYSNCSPSCFVVAYIYLERFLNLTDCLLTSLNVHRLLITSIMLAVKFVDDDCYNNAYYAKVGGITTRELNKLEVKFLAALDFRLHVSVESFDKYCLQLEKDSNEKLQIDRPIRIFAWGKGLVNKNISNGSPTVGGYSCRAF</sequence>
<keyword evidence="14" id="KW-0961">Cell wall biogenesis/degradation</keyword>
<dbReference type="GO" id="GO:0019901">
    <property type="term" value="F:protein kinase binding"/>
    <property type="evidence" value="ECO:0007669"/>
    <property type="project" value="InterPro"/>
</dbReference>
<evidence type="ECO:0000256" key="10">
    <source>
        <dbReference type="ARBA" id="ARBA00022729"/>
    </source>
</evidence>
<dbReference type="Pfam" id="PF04043">
    <property type="entry name" value="PMEI"/>
    <property type="match status" value="1"/>
</dbReference>
<keyword evidence="13" id="KW-0131">Cell cycle</keyword>
<reference evidence="19" key="2">
    <citation type="submission" date="2019-01" db="UniProtKB">
        <authorList>
            <consortium name="EnsemblPlants"/>
        </authorList>
    </citation>
    <scope>IDENTIFICATION</scope>
    <source>
        <strain evidence="19">cv. Heinz 1706</strain>
    </source>
</reference>
<feature type="signal peptide" evidence="17">
    <location>
        <begin position="1"/>
        <end position="21"/>
    </location>
</feature>
<feature type="domain" description="Pectinesterase inhibitor" evidence="18">
    <location>
        <begin position="19"/>
        <end position="179"/>
    </location>
</feature>
<dbReference type="InterPro" id="IPR013922">
    <property type="entry name" value="Cyclin_PHO80-like"/>
</dbReference>
<dbReference type="InterPro" id="IPR035513">
    <property type="entry name" value="Invertase/methylesterase_inhib"/>
</dbReference>
<comment type="subcellular location">
    <subcellularLocation>
        <location evidence="1">Secreted</location>
        <location evidence="1">Cell wall</location>
    </subcellularLocation>
</comment>
<dbReference type="STRING" id="4081.A0A3Q7EN60"/>
<dbReference type="InParanoid" id="A0A3Q7EN60"/>
<evidence type="ECO:0000256" key="15">
    <source>
        <dbReference type="ARBA" id="ARBA00047928"/>
    </source>
</evidence>
<dbReference type="PaxDb" id="4081-Solyc01g098940.2.1"/>
<keyword evidence="11" id="KW-0378">Hydrolase</keyword>
<comment type="pathway">
    <text evidence="2">Glycan metabolism; pectin degradation; 2-dehydro-3-deoxy-D-gluconate from pectin: step 1/5.</text>
</comment>
<evidence type="ECO:0000256" key="7">
    <source>
        <dbReference type="ARBA" id="ARBA00022512"/>
    </source>
</evidence>
<comment type="similarity">
    <text evidence="3">In the N-terminal section; belongs to the PMEI family.</text>
</comment>
<keyword evidence="7" id="KW-0134">Cell wall</keyword>
<keyword evidence="12" id="KW-0063">Aspartyl esterase</keyword>
<dbReference type="OMA" id="PYNYGKF"/>
<evidence type="ECO:0000256" key="5">
    <source>
        <dbReference type="ARBA" id="ARBA00007786"/>
    </source>
</evidence>
<dbReference type="FunCoup" id="A0A3Q7EN60">
    <property type="interactions" value="106"/>
</dbReference>
<dbReference type="InterPro" id="IPR000070">
    <property type="entry name" value="Pectinesterase_cat"/>
</dbReference>
<evidence type="ECO:0000313" key="20">
    <source>
        <dbReference type="Proteomes" id="UP000004994"/>
    </source>
</evidence>
<dbReference type="GO" id="GO:0045490">
    <property type="term" value="P:pectin catabolic process"/>
    <property type="evidence" value="ECO:0007669"/>
    <property type="project" value="UniProtKB-UniPathway"/>
</dbReference>
<comment type="catalytic activity">
    <reaction evidence="15">
        <text>[(1-&gt;4)-alpha-D-galacturonosyl methyl ester](n) + n H2O = [(1-&gt;4)-alpha-D-galacturonosyl](n) + n methanol + n H(+)</text>
        <dbReference type="Rhea" id="RHEA:22380"/>
        <dbReference type="Rhea" id="RHEA-COMP:14570"/>
        <dbReference type="Rhea" id="RHEA-COMP:14573"/>
        <dbReference type="ChEBI" id="CHEBI:15377"/>
        <dbReference type="ChEBI" id="CHEBI:15378"/>
        <dbReference type="ChEBI" id="CHEBI:17790"/>
        <dbReference type="ChEBI" id="CHEBI:140522"/>
        <dbReference type="ChEBI" id="CHEBI:140523"/>
        <dbReference type="EC" id="3.1.1.11"/>
    </reaction>
</comment>
<dbReference type="InterPro" id="IPR012334">
    <property type="entry name" value="Pectin_lyas_fold"/>
</dbReference>
<dbReference type="Pfam" id="PF01095">
    <property type="entry name" value="Pectinesterase"/>
    <property type="match status" value="1"/>
</dbReference>
<dbReference type="InterPro" id="IPR011050">
    <property type="entry name" value="Pectin_lyase_fold/virulence"/>
</dbReference>
<keyword evidence="10 17" id="KW-0732">Signal</keyword>
<evidence type="ECO:0000256" key="8">
    <source>
        <dbReference type="ARBA" id="ARBA00022525"/>
    </source>
</evidence>
<dbReference type="SMART" id="SM00856">
    <property type="entry name" value="PMEI"/>
    <property type="match status" value="1"/>
</dbReference>
<evidence type="ECO:0000256" key="17">
    <source>
        <dbReference type="SAM" id="SignalP"/>
    </source>
</evidence>
<feature type="active site" evidence="16">
    <location>
        <position position="399"/>
    </location>
</feature>
<evidence type="ECO:0000256" key="4">
    <source>
        <dbReference type="ARBA" id="ARBA00007215"/>
    </source>
</evidence>
<keyword evidence="9" id="KW-0132">Cell division</keyword>
<evidence type="ECO:0000256" key="2">
    <source>
        <dbReference type="ARBA" id="ARBA00005184"/>
    </source>
</evidence>
<dbReference type="GO" id="GO:0046910">
    <property type="term" value="F:pectinesterase inhibitor activity"/>
    <property type="evidence" value="ECO:0000318"/>
    <property type="project" value="GO_Central"/>
</dbReference>
<dbReference type="SUPFAM" id="SSF51126">
    <property type="entry name" value="Pectin lyase-like"/>
    <property type="match status" value="1"/>
</dbReference>
<comment type="similarity">
    <text evidence="5">In the C-terminal section; belongs to the pectinesterase family.</text>
</comment>
<dbReference type="UniPathway" id="UPA00545">
    <property type="reaction ID" value="UER00823"/>
</dbReference>
<dbReference type="FunFam" id="2.160.20.10:FF:000001">
    <property type="entry name" value="Pectinesterase"/>
    <property type="match status" value="1"/>
</dbReference>
<reference evidence="19" key="1">
    <citation type="journal article" date="2012" name="Nature">
        <title>The tomato genome sequence provides insights into fleshy fruit evolution.</title>
        <authorList>
            <consortium name="Tomato Genome Consortium"/>
        </authorList>
    </citation>
    <scope>NUCLEOTIDE SEQUENCE [LARGE SCALE GENOMIC DNA]</scope>
    <source>
        <strain evidence="19">cv. Heinz 1706</strain>
    </source>
</reference>
<name>A0A3Q7EN60_SOLLC</name>
<proteinExistence type="inferred from homology"/>
<dbReference type="PROSITE" id="PS00503">
    <property type="entry name" value="PECTINESTERASE_2"/>
    <property type="match status" value="1"/>
</dbReference>
<dbReference type="SUPFAM" id="SSF101148">
    <property type="entry name" value="Plant invertase/pectin methylesterase inhibitor"/>
    <property type="match status" value="1"/>
</dbReference>
<dbReference type="Gene3D" id="2.160.20.10">
    <property type="entry name" value="Single-stranded right-handed beta-helix, Pectin lyase-like"/>
    <property type="match status" value="1"/>
</dbReference>
<keyword evidence="8" id="KW-0964">Secreted</keyword>
<keyword evidence="20" id="KW-1185">Reference proteome</keyword>
<dbReference type="InterPro" id="IPR033131">
    <property type="entry name" value="Pectinesterase_Asp_AS"/>
</dbReference>
<dbReference type="InterPro" id="IPR006501">
    <property type="entry name" value="Pectinesterase_inhib_dom"/>
</dbReference>
<dbReference type="GO" id="GO:0042545">
    <property type="term" value="P:cell wall modification"/>
    <property type="evidence" value="ECO:0007669"/>
    <property type="project" value="InterPro"/>
</dbReference>
<protein>
    <recommendedName>
        <fullName evidence="6">pectinesterase</fullName>
        <ecNumber evidence="6">3.1.1.11</ecNumber>
    </recommendedName>
</protein>
<dbReference type="GO" id="GO:0030599">
    <property type="term" value="F:pectinesterase activity"/>
    <property type="evidence" value="ECO:0000318"/>
    <property type="project" value="GO_Central"/>
</dbReference>
<dbReference type="EnsemblPlants" id="Solyc01g098940.3.1">
    <property type="protein sequence ID" value="Solyc01g098940.3.1"/>
    <property type="gene ID" value="Solyc01g098940.3"/>
</dbReference>
<evidence type="ECO:0000313" key="19">
    <source>
        <dbReference type="EnsemblPlants" id="Solyc01g098940.3.1"/>
    </source>
</evidence>
<feature type="chain" id="PRO_5018717751" description="pectinesterase" evidence="17">
    <location>
        <begin position="22"/>
        <end position="824"/>
    </location>
</feature>